<evidence type="ECO:0000313" key="3">
    <source>
        <dbReference type="Proteomes" id="UP001437256"/>
    </source>
</evidence>
<protein>
    <submittedName>
        <fullName evidence="2">Uncharacterized protein</fullName>
    </submittedName>
</protein>
<feature type="region of interest" description="Disordered" evidence="1">
    <location>
        <begin position="81"/>
        <end position="117"/>
    </location>
</feature>
<dbReference type="Proteomes" id="UP001437256">
    <property type="component" value="Unassembled WGS sequence"/>
</dbReference>
<proteinExistence type="predicted"/>
<accession>A0ABR2Z781</accession>
<keyword evidence="3" id="KW-1185">Reference proteome</keyword>
<comment type="caution">
    <text evidence="2">The sequence shown here is derived from an EMBL/GenBank/DDBJ whole genome shotgun (WGS) entry which is preliminary data.</text>
</comment>
<reference evidence="2 3" key="1">
    <citation type="submission" date="2024-05" db="EMBL/GenBank/DDBJ databases">
        <title>A draft genome resource for the thread blight pathogen Marasmius tenuissimus strain MS-2.</title>
        <authorList>
            <person name="Yulfo-Soto G.E."/>
            <person name="Baruah I.K."/>
            <person name="Amoako-Attah I."/>
            <person name="Bukari Y."/>
            <person name="Meinhardt L.W."/>
            <person name="Bailey B.A."/>
            <person name="Cohen S.P."/>
        </authorList>
    </citation>
    <scope>NUCLEOTIDE SEQUENCE [LARGE SCALE GENOMIC DNA]</scope>
    <source>
        <strain evidence="2 3">MS-2</strain>
    </source>
</reference>
<sequence length="288" mass="33773">MSRFPSAKDAKRLTNRNGGRLGDHLPVCWEDLHCAWNESLSKDFITSFVAQYPHYDDQSEEILDHFWQRLDRLKSLRHRTSRREGETQVQCDSRRHKMFSDEQRRLRKRSRQDQAGPSFSSEACRLIFLPIQLHLDRLRVASENANHHPNLEQRRHWASVLCIIEKLGVPGMSSDESEDTDGNTPERRYTIKARVWRSKEIQDLMVRTDQELKQTKRSLYGNAPPGNPPRVRHRVKTPAHSQRAAVARLPVNFYNRDWLRKLSDIARGQLSSAHHFQLPKLSPFSRRS</sequence>
<evidence type="ECO:0000256" key="1">
    <source>
        <dbReference type="SAM" id="MobiDB-lite"/>
    </source>
</evidence>
<dbReference type="EMBL" id="JBBXMP010000689">
    <property type="protein sequence ID" value="KAL0057110.1"/>
    <property type="molecule type" value="Genomic_DNA"/>
</dbReference>
<organism evidence="2 3">
    <name type="scientific">Marasmius tenuissimus</name>
    <dbReference type="NCBI Taxonomy" id="585030"/>
    <lineage>
        <taxon>Eukaryota</taxon>
        <taxon>Fungi</taxon>
        <taxon>Dikarya</taxon>
        <taxon>Basidiomycota</taxon>
        <taxon>Agaricomycotina</taxon>
        <taxon>Agaricomycetes</taxon>
        <taxon>Agaricomycetidae</taxon>
        <taxon>Agaricales</taxon>
        <taxon>Marasmiineae</taxon>
        <taxon>Marasmiaceae</taxon>
        <taxon>Marasmius</taxon>
    </lineage>
</organism>
<name>A0ABR2Z781_9AGAR</name>
<evidence type="ECO:0000313" key="2">
    <source>
        <dbReference type="EMBL" id="KAL0057110.1"/>
    </source>
</evidence>
<gene>
    <name evidence="2" type="ORF">AAF712_016262</name>
</gene>